<protein>
    <recommendedName>
        <fullName evidence="3">Late endosomal/lysosomal adaptor and MAPK and MTOR activator 5</fullName>
    </recommendedName>
</protein>
<dbReference type="GeneID" id="43583710"/>
<dbReference type="AlphaFoldDB" id="A0A5E8C015"/>
<dbReference type="RefSeq" id="XP_031855501.1">
    <property type="nucleotide sequence ID" value="XM_031999610.1"/>
</dbReference>
<evidence type="ECO:0008006" key="3">
    <source>
        <dbReference type="Google" id="ProtNLM"/>
    </source>
</evidence>
<name>A0A5E8C015_9ASCO</name>
<sequence>MSLDLWLNKTILEENVHGVLIIDEKTGLSLGSRGVAENIDAQKIKWLRDHNQHNEIFTLRHNDSIVYVTQEGDILLAIYKPASQRALSSTGSTPSLNDA</sequence>
<accession>A0A5E8C015</accession>
<organism evidence="1 2">
    <name type="scientific">Magnusiomyces paraingens</name>
    <dbReference type="NCBI Taxonomy" id="2606893"/>
    <lineage>
        <taxon>Eukaryota</taxon>
        <taxon>Fungi</taxon>
        <taxon>Dikarya</taxon>
        <taxon>Ascomycota</taxon>
        <taxon>Saccharomycotina</taxon>
        <taxon>Dipodascomycetes</taxon>
        <taxon>Dipodascales</taxon>
        <taxon>Dipodascaceae</taxon>
        <taxon>Magnusiomyces</taxon>
    </lineage>
</organism>
<reference evidence="1 2" key="1">
    <citation type="submission" date="2019-09" db="EMBL/GenBank/DDBJ databases">
        <authorList>
            <person name="Brejova B."/>
        </authorList>
    </citation>
    <scope>NUCLEOTIDE SEQUENCE [LARGE SCALE GENOMIC DNA]</scope>
</reference>
<gene>
    <name evidence="1" type="ORF">SAPINGB_P004895</name>
</gene>
<keyword evidence="2" id="KW-1185">Reference proteome</keyword>
<dbReference type="Proteomes" id="UP000398389">
    <property type="component" value="Unassembled WGS sequence"/>
</dbReference>
<evidence type="ECO:0000313" key="1">
    <source>
        <dbReference type="EMBL" id="VVT56210.1"/>
    </source>
</evidence>
<evidence type="ECO:0000313" key="2">
    <source>
        <dbReference type="Proteomes" id="UP000398389"/>
    </source>
</evidence>
<proteinExistence type="predicted"/>
<dbReference type="EMBL" id="CABVLU010000004">
    <property type="protein sequence ID" value="VVT56210.1"/>
    <property type="molecule type" value="Genomic_DNA"/>
</dbReference>
<dbReference type="Gene3D" id="3.30.450.30">
    <property type="entry name" value="Dynein light chain 2a, cytoplasmic"/>
    <property type="match status" value="1"/>
</dbReference>